<dbReference type="InterPro" id="IPR004843">
    <property type="entry name" value="Calcineurin-like_PHP"/>
</dbReference>
<dbReference type="InterPro" id="IPR051158">
    <property type="entry name" value="Metallophosphoesterase_sf"/>
</dbReference>
<dbReference type="Proteomes" id="UP000887540">
    <property type="component" value="Unplaced"/>
</dbReference>
<dbReference type="AlphaFoldDB" id="A0A914EJN2"/>
<dbReference type="PANTHER" id="PTHR31302">
    <property type="entry name" value="TRANSMEMBRANE PROTEIN WITH METALLOPHOSPHOESTERASE DOMAIN-RELATED"/>
    <property type="match status" value="1"/>
</dbReference>
<dbReference type="PANTHER" id="PTHR31302:SF0">
    <property type="entry name" value="TRANSMEMBRANE PROTEIN WITH METALLOPHOSPHOESTERASE DOMAIN"/>
    <property type="match status" value="1"/>
</dbReference>
<organism evidence="2 3">
    <name type="scientific">Acrobeloides nanus</name>
    <dbReference type="NCBI Taxonomy" id="290746"/>
    <lineage>
        <taxon>Eukaryota</taxon>
        <taxon>Metazoa</taxon>
        <taxon>Ecdysozoa</taxon>
        <taxon>Nematoda</taxon>
        <taxon>Chromadorea</taxon>
        <taxon>Rhabditida</taxon>
        <taxon>Tylenchina</taxon>
        <taxon>Cephalobomorpha</taxon>
        <taxon>Cephaloboidea</taxon>
        <taxon>Cephalobidae</taxon>
        <taxon>Acrobeloides</taxon>
    </lineage>
</organism>
<dbReference type="Gene3D" id="3.60.21.10">
    <property type="match status" value="1"/>
</dbReference>
<dbReference type="Pfam" id="PF00149">
    <property type="entry name" value="Metallophos"/>
    <property type="match status" value="1"/>
</dbReference>
<protein>
    <submittedName>
        <fullName evidence="3">Calcineurin-like phosphoesterase domain-containing protein</fullName>
    </submittedName>
</protein>
<dbReference type="SUPFAM" id="SSF56300">
    <property type="entry name" value="Metallo-dependent phosphatases"/>
    <property type="match status" value="1"/>
</dbReference>
<evidence type="ECO:0000313" key="3">
    <source>
        <dbReference type="WBParaSite" id="ACRNAN_scaffold8822.g23049.t1"/>
    </source>
</evidence>
<evidence type="ECO:0000313" key="2">
    <source>
        <dbReference type="Proteomes" id="UP000887540"/>
    </source>
</evidence>
<dbReference type="InterPro" id="IPR029052">
    <property type="entry name" value="Metallo-depent_PP-like"/>
</dbReference>
<name>A0A914EJN2_9BILA</name>
<accession>A0A914EJN2</accession>
<sequence length="93" mass="10388">MLDLHGGGSVYKDQIAKVVDITNSLNPDVILIVGDAVDAPRALIESRMDPLKCLHARIGTFFTTGNHEYYYGSALEWFDHFKNSYGITILDNK</sequence>
<feature type="domain" description="Calcineurin-like phosphoesterase" evidence="1">
    <location>
        <begin position="3"/>
        <end position="83"/>
    </location>
</feature>
<evidence type="ECO:0000259" key="1">
    <source>
        <dbReference type="Pfam" id="PF00149"/>
    </source>
</evidence>
<keyword evidence="2" id="KW-1185">Reference proteome</keyword>
<reference evidence="3" key="1">
    <citation type="submission" date="2022-11" db="UniProtKB">
        <authorList>
            <consortium name="WormBaseParasite"/>
        </authorList>
    </citation>
    <scope>IDENTIFICATION</scope>
</reference>
<dbReference type="GO" id="GO:0016787">
    <property type="term" value="F:hydrolase activity"/>
    <property type="evidence" value="ECO:0007669"/>
    <property type="project" value="InterPro"/>
</dbReference>
<proteinExistence type="predicted"/>
<dbReference type="WBParaSite" id="ACRNAN_scaffold8822.g23049.t1">
    <property type="protein sequence ID" value="ACRNAN_scaffold8822.g23049.t1"/>
    <property type="gene ID" value="ACRNAN_scaffold8822.g23049"/>
</dbReference>